<dbReference type="Proteomes" id="UP001626550">
    <property type="component" value="Unassembled WGS sequence"/>
</dbReference>
<feature type="region of interest" description="Disordered" evidence="1">
    <location>
        <begin position="97"/>
        <end position="122"/>
    </location>
</feature>
<reference evidence="2 3" key="1">
    <citation type="submission" date="2024-11" db="EMBL/GenBank/DDBJ databases">
        <title>Adaptive evolution of stress response genes in parasites aligns with host niche diversity.</title>
        <authorList>
            <person name="Hahn C."/>
            <person name="Resl P."/>
        </authorList>
    </citation>
    <scope>NUCLEOTIDE SEQUENCE [LARGE SCALE GENOMIC DNA]</scope>
    <source>
        <strain evidence="2">EGGRZ-B1_66</strain>
        <tissue evidence="2">Body</tissue>
    </source>
</reference>
<evidence type="ECO:0000313" key="2">
    <source>
        <dbReference type="EMBL" id="KAL3311524.1"/>
    </source>
</evidence>
<accession>A0ABD2PVZ0</accession>
<keyword evidence="2" id="KW-0675">Receptor</keyword>
<dbReference type="Gene3D" id="3.90.79.10">
    <property type="entry name" value="Nucleoside Triphosphate Pyrophosphohydrolase"/>
    <property type="match status" value="1"/>
</dbReference>
<evidence type="ECO:0000256" key="1">
    <source>
        <dbReference type="SAM" id="MobiDB-lite"/>
    </source>
</evidence>
<keyword evidence="3" id="KW-1185">Reference proteome</keyword>
<sequence>MKPAPDRNMLTPPNATEEDPLAPELLAHYKLADHDVAWFRMPHVDRMPLHAVTERDWKRPASDYRAQRFDPVYVKSAGWYEIVDYYEAIRSRGSQPMGLRWRQPSDYPSDDPESGWPRNPGGRTGHAGCGHLALWGPNPTLMLTFTRFKRNKDSQTICMAGGKPVIEALFMHSRDGQYYQFPWFFLKHNRNCDGNTCQPILLASVLHLLTQLANQSSMLTAAEKEAKLVTACTRGAKMKTLYKGYLDDAINCDNAWLEVAVINCQFNENKPLIFGILEKIFCSDYFAVEWVELNSQFLIDRARESHKEVSVKLLDMLNSSM</sequence>
<proteinExistence type="predicted"/>
<dbReference type="AlphaFoldDB" id="A0ABD2PVZ0"/>
<dbReference type="EMBL" id="JBJKFK010002169">
    <property type="protein sequence ID" value="KAL3311524.1"/>
    <property type="molecule type" value="Genomic_DNA"/>
</dbReference>
<gene>
    <name evidence="2" type="primary">TRPM2_13</name>
    <name evidence="2" type="ORF">Ciccas_009895</name>
</gene>
<name>A0ABD2PVZ0_9PLAT</name>
<dbReference type="PANTHER" id="PTHR13030">
    <property type="entry name" value="NUDIX HYDROLASE"/>
    <property type="match status" value="1"/>
</dbReference>
<comment type="caution">
    <text evidence="2">The sequence shown here is derived from an EMBL/GenBank/DDBJ whole genome shotgun (WGS) entry which is preliminary data.</text>
</comment>
<organism evidence="2 3">
    <name type="scientific">Cichlidogyrus casuarinus</name>
    <dbReference type="NCBI Taxonomy" id="1844966"/>
    <lineage>
        <taxon>Eukaryota</taxon>
        <taxon>Metazoa</taxon>
        <taxon>Spiralia</taxon>
        <taxon>Lophotrochozoa</taxon>
        <taxon>Platyhelminthes</taxon>
        <taxon>Monogenea</taxon>
        <taxon>Monopisthocotylea</taxon>
        <taxon>Dactylogyridea</taxon>
        <taxon>Ancyrocephalidae</taxon>
        <taxon>Cichlidogyrus</taxon>
    </lineage>
</organism>
<dbReference type="PANTHER" id="PTHR13030:SF8">
    <property type="entry name" value="ADP-RIBOSE PYROPHOSPHATASE, MITOCHONDRIAL"/>
    <property type="match status" value="1"/>
</dbReference>
<evidence type="ECO:0000313" key="3">
    <source>
        <dbReference type="Proteomes" id="UP001626550"/>
    </source>
</evidence>
<dbReference type="InterPro" id="IPR039989">
    <property type="entry name" value="NUDT9"/>
</dbReference>
<protein>
    <submittedName>
        <fullName evidence="2">Transient receptor putative cation channel subfamily M member 2</fullName>
    </submittedName>
</protein>